<comment type="caution">
    <text evidence="2">The sequence shown here is derived from an EMBL/GenBank/DDBJ whole genome shotgun (WGS) entry which is preliminary data.</text>
</comment>
<dbReference type="InterPro" id="IPR013783">
    <property type="entry name" value="Ig-like_fold"/>
</dbReference>
<reference evidence="2 3" key="1">
    <citation type="submission" date="2020-10" db="EMBL/GenBank/DDBJ databases">
        <title>Connecting structure to function with the recovery of over 1000 high-quality activated sludge metagenome-assembled genomes encoding full-length rRNA genes using long-read sequencing.</title>
        <authorList>
            <person name="Singleton C.M."/>
            <person name="Petriglieri F."/>
            <person name="Kristensen J.M."/>
            <person name="Kirkegaard R.H."/>
            <person name="Michaelsen T.Y."/>
            <person name="Andersen M.H."/>
            <person name="Karst S.M."/>
            <person name="Dueholm M.S."/>
            <person name="Nielsen P.H."/>
            <person name="Albertsen M."/>
        </authorList>
    </citation>
    <scope>NUCLEOTIDE SEQUENCE [LARGE SCALE GENOMIC DNA]</scope>
    <source>
        <strain evidence="2">Ribe_18-Q3-R11-54_BAT3C.373</strain>
    </source>
</reference>
<accession>A0A9D7XBY9</accession>
<sequence>MWLFLEPSILIFGQSNEGTEFWFSFLEHRDRGNNRMCMISSKYNTSGYIELPSIGWRESFNILANTVYTVRVPKESEMIGSEIISTTGVKVVTDLPSSVYIHQFNEYRSDAALVLPINSLGNQYYAITYKGYENADDHYPSEFAIVAIENNTSIEVRVACNTKSGRLKGDLLQIVLNEGQSYQIQAARVTDDLTGSYLKSNKKIAVFSGNRWTQIPNGCGNRDNTLEQMYPIEVWGKEFVTVPAKNVTQDIFRVIASEDNTDITINVNSGTPILPFKLMKGEWREFSLNAVASYIQATNPIQIAQFLVGGECNGHNQIGDPSMVLLNSLEQYRDTVTIFNSTFQNITENYINIITQTKDTSDLLVDNLTISQLGYQFQTIGPNNEFSYVQLDVWSGPHTLISNGCGLIAIAYGYGFAESYAYGGGANFRPINALQLPEGACLGDTMIFKTGLPEKRYELMWNLGDGTQSNLYELKHKYLQQGSYNVELIIHDLCRNKIDTLRKLILVSLRRGLVAIGDTSFCENDSALLLANDIPGCIYQWIGPNQFKSNEQNPILKQLKTEDSGTYTVSSNYFGCLSYPEDIEIIVHKNPIPLLGEDTFFCFDKGQMIISTEQFDTYLWQDGSQVSTFKVQREGIYSVQVGNSFGCLGSDTIVIEDKCPLSFFIPNVFSPNGDQINDYFVPKVYYGEIGLLEIYDRWGSQLFKSSNYSEGWDGSYNGKNVNPGVYIYVLTIKGYNEKGELINKVISGDLTLLR</sequence>
<dbReference type="PANTHER" id="PTHR46534:SF1">
    <property type="entry name" value="IGGFC-BINDING PROTEIN N-TERMINAL DOMAIN-CONTAINING PROTEIN"/>
    <property type="match status" value="1"/>
</dbReference>
<dbReference type="NCBIfam" id="TIGR04131">
    <property type="entry name" value="Bac_Flav_CTERM"/>
    <property type="match status" value="1"/>
</dbReference>
<feature type="domain" description="PKD" evidence="1">
    <location>
        <begin position="450"/>
        <end position="492"/>
    </location>
</feature>
<dbReference type="Gene3D" id="2.60.40.10">
    <property type="entry name" value="Immunoglobulins"/>
    <property type="match status" value="2"/>
</dbReference>
<gene>
    <name evidence="2" type="ORF">IPO85_01260</name>
</gene>
<dbReference type="AlphaFoldDB" id="A0A9D7XBY9"/>
<dbReference type="InterPro" id="IPR026341">
    <property type="entry name" value="T9SS_type_B"/>
</dbReference>
<dbReference type="PROSITE" id="PS50093">
    <property type="entry name" value="PKD"/>
    <property type="match status" value="1"/>
</dbReference>
<dbReference type="InterPro" id="IPR000601">
    <property type="entry name" value="PKD_dom"/>
</dbReference>
<name>A0A9D7XBY9_9BACT</name>
<dbReference type="Proteomes" id="UP000808349">
    <property type="component" value="Unassembled WGS sequence"/>
</dbReference>
<proteinExistence type="predicted"/>
<dbReference type="Pfam" id="PF18911">
    <property type="entry name" value="PKD_4"/>
    <property type="match status" value="1"/>
</dbReference>
<evidence type="ECO:0000259" key="1">
    <source>
        <dbReference type="PROSITE" id="PS50093"/>
    </source>
</evidence>
<dbReference type="InterPro" id="IPR035234">
    <property type="entry name" value="IgGFc-bd_N"/>
</dbReference>
<organism evidence="2 3">
    <name type="scientific">Candidatus Defluviibacterium haderslevense</name>
    <dbReference type="NCBI Taxonomy" id="2981993"/>
    <lineage>
        <taxon>Bacteria</taxon>
        <taxon>Pseudomonadati</taxon>
        <taxon>Bacteroidota</taxon>
        <taxon>Saprospiria</taxon>
        <taxon>Saprospirales</taxon>
        <taxon>Saprospiraceae</taxon>
        <taxon>Candidatus Defluviibacterium</taxon>
    </lineage>
</organism>
<dbReference type="Pfam" id="PF13585">
    <property type="entry name" value="CHU_C"/>
    <property type="match status" value="1"/>
</dbReference>
<evidence type="ECO:0000313" key="2">
    <source>
        <dbReference type="EMBL" id="MBK9716154.1"/>
    </source>
</evidence>
<dbReference type="EMBL" id="JADKFW010000004">
    <property type="protein sequence ID" value="MBK9716154.1"/>
    <property type="molecule type" value="Genomic_DNA"/>
</dbReference>
<dbReference type="InterPro" id="IPR035986">
    <property type="entry name" value="PKD_dom_sf"/>
</dbReference>
<dbReference type="Pfam" id="PF17517">
    <property type="entry name" value="IgGFc_binding"/>
    <property type="match status" value="1"/>
</dbReference>
<dbReference type="PANTHER" id="PTHR46534">
    <property type="entry name" value="IGGFC_BINDING DOMAIN-CONTAINING PROTEIN"/>
    <property type="match status" value="1"/>
</dbReference>
<protein>
    <submittedName>
        <fullName evidence="2">Gliding motility-associated C-terminal domain-containing protein</fullName>
    </submittedName>
</protein>
<evidence type="ECO:0000313" key="3">
    <source>
        <dbReference type="Proteomes" id="UP000808349"/>
    </source>
</evidence>
<dbReference type="SUPFAM" id="SSF49299">
    <property type="entry name" value="PKD domain"/>
    <property type="match status" value="1"/>
</dbReference>